<dbReference type="InterPro" id="IPR048156">
    <property type="entry name" value="PA2817-like"/>
</dbReference>
<evidence type="ECO:0000313" key="1">
    <source>
        <dbReference type="EMBL" id="PKF72791.1"/>
    </source>
</evidence>
<dbReference type="AlphaFoldDB" id="A0A2I0CTW3"/>
<dbReference type="EMBL" id="PIYS01000003">
    <property type="protein sequence ID" value="PKF72791.1"/>
    <property type="molecule type" value="Genomic_DNA"/>
</dbReference>
<evidence type="ECO:0000313" key="2">
    <source>
        <dbReference type="Proteomes" id="UP000242861"/>
    </source>
</evidence>
<dbReference type="NCBIfam" id="NF041512">
    <property type="entry name" value="PA2817_fam"/>
    <property type="match status" value="1"/>
</dbReference>
<organism evidence="1 2">
    <name type="scientific">Pseudomonas fluvialis</name>
    <dbReference type="NCBI Taxonomy" id="1793966"/>
    <lineage>
        <taxon>Bacteria</taxon>
        <taxon>Pseudomonadati</taxon>
        <taxon>Pseudomonadota</taxon>
        <taxon>Gammaproteobacteria</taxon>
        <taxon>Pseudomonadales</taxon>
        <taxon>Pseudomonadaceae</taxon>
        <taxon>Pseudomonas</taxon>
    </lineage>
</organism>
<gene>
    <name evidence="1" type="ORF">CW360_03495</name>
</gene>
<dbReference type="Proteomes" id="UP000242861">
    <property type="component" value="Unassembled WGS sequence"/>
</dbReference>
<name>A0A2I0CTW3_9PSED</name>
<reference evidence="2" key="1">
    <citation type="submission" date="2017-12" db="EMBL/GenBank/DDBJ databases">
        <authorList>
            <person name="Yu X.-Y."/>
        </authorList>
    </citation>
    <scope>NUCLEOTIDE SEQUENCE [LARGE SCALE GENOMIC DNA]</scope>
    <source>
        <strain evidence="2">ZYSR67-Z</strain>
    </source>
</reference>
<protein>
    <submittedName>
        <fullName evidence="1">Dehydrogenase</fullName>
    </submittedName>
</protein>
<proteinExistence type="predicted"/>
<sequence length="138" mass="16222">MTAKDTALDYPLALLGHLRGILQALGDAEQIEDDSHALFLERYDELLEQLRQEPVASQYLGQELICQIFQRYPQIAHLVPRDLLWFFAGDCLHYMPDEEIALYQRLDERRFEAEANDEPFDWQHEKQWLLEQAQGAPH</sequence>
<dbReference type="RefSeq" id="WP_101192762.1">
    <property type="nucleotide sequence ID" value="NZ_PIYS01000003.1"/>
</dbReference>
<comment type="caution">
    <text evidence="1">The sequence shown here is derived from an EMBL/GenBank/DDBJ whole genome shotgun (WGS) entry which is preliminary data.</text>
</comment>
<accession>A0A2I0CTW3</accession>